<organism evidence="2">
    <name type="scientific">marine sediment metagenome</name>
    <dbReference type="NCBI Taxonomy" id="412755"/>
    <lineage>
        <taxon>unclassified sequences</taxon>
        <taxon>metagenomes</taxon>
        <taxon>ecological metagenomes</taxon>
    </lineage>
</organism>
<feature type="transmembrane region" description="Helical" evidence="1">
    <location>
        <begin position="12"/>
        <end position="36"/>
    </location>
</feature>
<proteinExistence type="predicted"/>
<sequence>MLSDQKKILANSRLAVCNTHFIPVMIGCIIMSGVYLSTMIDLLNLIFGWIWFGLAIFTYNKYKKAKKKILEMTE</sequence>
<reference evidence="2" key="1">
    <citation type="journal article" date="2015" name="Nature">
        <title>Complex archaea that bridge the gap between prokaryotes and eukaryotes.</title>
        <authorList>
            <person name="Spang A."/>
            <person name="Saw J.H."/>
            <person name="Jorgensen S.L."/>
            <person name="Zaremba-Niedzwiedzka K."/>
            <person name="Martijn J."/>
            <person name="Lind A.E."/>
            <person name="van Eijk R."/>
            <person name="Schleper C."/>
            <person name="Guy L."/>
            <person name="Ettema T.J."/>
        </authorList>
    </citation>
    <scope>NUCLEOTIDE SEQUENCE</scope>
</reference>
<keyword evidence="1" id="KW-1133">Transmembrane helix</keyword>
<name>A0A0F9QKI3_9ZZZZ</name>
<dbReference type="PROSITE" id="PS51257">
    <property type="entry name" value="PROKAR_LIPOPROTEIN"/>
    <property type="match status" value="1"/>
</dbReference>
<dbReference type="AlphaFoldDB" id="A0A0F9QKI3"/>
<accession>A0A0F9QKI3</accession>
<evidence type="ECO:0000313" key="2">
    <source>
        <dbReference type="EMBL" id="KKN42954.1"/>
    </source>
</evidence>
<keyword evidence="1" id="KW-0812">Transmembrane</keyword>
<dbReference type="EMBL" id="LAZR01001546">
    <property type="protein sequence ID" value="KKN42954.1"/>
    <property type="molecule type" value="Genomic_DNA"/>
</dbReference>
<keyword evidence="1" id="KW-0472">Membrane</keyword>
<feature type="transmembrane region" description="Helical" evidence="1">
    <location>
        <begin position="42"/>
        <end position="59"/>
    </location>
</feature>
<comment type="caution">
    <text evidence="2">The sequence shown here is derived from an EMBL/GenBank/DDBJ whole genome shotgun (WGS) entry which is preliminary data.</text>
</comment>
<protein>
    <submittedName>
        <fullName evidence="2">Uncharacterized protein</fullName>
    </submittedName>
</protein>
<evidence type="ECO:0000256" key="1">
    <source>
        <dbReference type="SAM" id="Phobius"/>
    </source>
</evidence>
<gene>
    <name evidence="2" type="ORF">LCGC14_0708140</name>
</gene>